<keyword evidence="15" id="KW-1185">Reference proteome</keyword>
<dbReference type="SMART" id="SM00838">
    <property type="entry name" value="EFG_C"/>
    <property type="match status" value="1"/>
</dbReference>
<evidence type="ECO:0000256" key="6">
    <source>
        <dbReference type="ARBA" id="ARBA00023134"/>
    </source>
</evidence>
<accession>D9TJW8</accession>
<dbReference type="RefSeq" id="WP_013290300.1">
    <property type="nucleotide sequence ID" value="NC_014392.1"/>
</dbReference>
<dbReference type="NCBIfam" id="TIGR00231">
    <property type="entry name" value="small_GTP"/>
    <property type="match status" value="1"/>
</dbReference>
<dbReference type="FunFam" id="2.40.30.10:FF:000015">
    <property type="entry name" value="Translation factor GUF1, mitochondrial"/>
    <property type="match status" value="1"/>
</dbReference>
<dbReference type="PROSITE" id="PS00301">
    <property type="entry name" value="G_TR_1"/>
    <property type="match status" value="1"/>
</dbReference>
<feature type="binding site" evidence="12">
    <location>
        <begin position="18"/>
        <end position="23"/>
    </location>
    <ligand>
        <name>GTP</name>
        <dbReference type="ChEBI" id="CHEBI:37565"/>
    </ligand>
</feature>
<dbReference type="Pfam" id="PF03144">
    <property type="entry name" value="GTP_EFTU_D2"/>
    <property type="match status" value="1"/>
</dbReference>
<evidence type="ECO:0000256" key="4">
    <source>
        <dbReference type="ARBA" id="ARBA00022801"/>
    </source>
</evidence>
<dbReference type="FunFam" id="3.30.70.240:FF:000007">
    <property type="entry name" value="Translation factor GUF1, mitochondrial"/>
    <property type="match status" value="1"/>
</dbReference>
<protein>
    <recommendedName>
        <fullName evidence="11 12">Elongation factor 4</fullName>
        <shortName evidence="12">EF-4</shortName>
        <ecNumber evidence="11 12">3.6.5.n1</ecNumber>
    </recommendedName>
    <alternativeName>
        <fullName evidence="12">Ribosomal back-translocase LepA</fullName>
    </alternativeName>
</protein>
<dbReference type="PROSITE" id="PS51722">
    <property type="entry name" value="G_TR_2"/>
    <property type="match status" value="1"/>
</dbReference>
<evidence type="ECO:0000256" key="3">
    <source>
        <dbReference type="ARBA" id="ARBA00022741"/>
    </source>
</evidence>
<evidence type="ECO:0000256" key="8">
    <source>
        <dbReference type="ARBA" id="ARBA00050293"/>
    </source>
</evidence>
<dbReference type="Pfam" id="PF06421">
    <property type="entry name" value="LepA_C"/>
    <property type="match status" value="1"/>
</dbReference>
<dbReference type="InterPro" id="IPR013842">
    <property type="entry name" value="LepA_CTD"/>
</dbReference>
<feature type="binding site" evidence="12">
    <location>
        <begin position="135"/>
        <end position="138"/>
    </location>
    <ligand>
        <name>GTP</name>
        <dbReference type="ChEBI" id="CHEBI:37565"/>
    </ligand>
</feature>
<comment type="similarity">
    <text evidence="10">Belongs to the GTP-binding elongation factor family. LepA subfamily.</text>
</comment>
<dbReference type="STRING" id="608506.COB47_0999"/>
<dbReference type="GO" id="GO:0045727">
    <property type="term" value="P:positive regulation of translation"/>
    <property type="evidence" value="ECO:0007669"/>
    <property type="project" value="UniProtKB-UniRule"/>
</dbReference>
<evidence type="ECO:0000256" key="11">
    <source>
        <dbReference type="ARBA" id="ARBA00066744"/>
    </source>
</evidence>
<dbReference type="Pfam" id="PF00679">
    <property type="entry name" value="EFG_C"/>
    <property type="match status" value="1"/>
</dbReference>
<reference evidence="14 15" key="1">
    <citation type="journal article" date="2010" name="J. Bacteriol.">
        <title>Complete genome sequence of the cellulolytic thermophile Caldicellulosiruptor obsidiansis OB47T.</title>
        <authorList>
            <person name="Elkins J.G."/>
            <person name="Lochner A."/>
            <person name="Hamilton-Brehm S.D."/>
            <person name="Davenport K.W."/>
            <person name="Podar M."/>
            <person name="Brown S.D."/>
            <person name="Land M.L."/>
            <person name="Hauser L.J."/>
            <person name="Klingeman D.M."/>
            <person name="Raman B."/>
            <person name="Goodwin L.A."/>
            <person name="Tapia R."/>
            <person name="Meincke L.J."/>
            <person name="Detter J.C."/>
            <person name="Bruce D.C."/>
            <person name="Han C.S."/>
            <person name="Palumbo A.V."/>
            <person name="Cottingham R.W."/>
            <person name="Keller M."/>
            <person name="Graham D.E."/>
        </authorList>
    </citation>
    <scope>NUCLEOTIDE SEQUENCE [LARGE SCALE GENOMIC DNA]</scope>
    <source>
        <strain evidence="15">ATCC BAA-2073 / strain OB47</strain>
    </source>
</reference>
<keyword evidence="6 12" id="KW-0342">GTP-binding</keyword>
<dbReference type="Pfam" id="PF00009">
    <property type="entry name" value="GTP_EFTU"/>
    <property type="match status" value="1"/>
</dbReference>
<dbReference type="CDD" id="cd03699">
    <property type="entry name" value="EF4_II"/>
    <property type="match status" value="1"/>
</dbReference>
<dbReference type="InterPro" id="IPR035654">
    <property type="entry name" value="LepA_IV"/>
</dbReference>
<keyword evidence="5 12" id="KW-0648">Protein biosynthesis</keyword>
<gene>
    <name evidence="12 14" type="primary">lepA</name>
    <name evidence="14" type="ordered locus">COB47_0999</name>
</gene>
<dbReference type="GO" id="GO:0005886">
    <property type="term" value="C:plasma membrane"/>
    <property type="evidence" value="ECO:0007669"/>
    <property type="project" value="UniProtKB-SubCell"/>
</dbReference>
<dbReference type="EC" id="3.6.5.n1" evidence="11 12"/>
<dbReference type="FunFam" id="3.40.50.300:FF:000078">
    <property type="entry name" value="Elongation factor 4"/>
    <property type="match status" value="1"/>
</dbReference>
<feature type="domain" description="Tr-type G" evidence="13">
    <location>
        <begin position="6"/>
        <end position="188"/>
    </location>
</feature>
<comment type="similarity">
    <text evidence="1 12">Belongs to the TRAFAC class translation factor GTPase superfamily. Classic translation factor GTPase family. LepA subfamily.</text>
</comment>
<dbReference type="Gene3D" id="3.40.50.300">
    <property type="entry name" value="P-loop containing nucleotide triphosphate hydrolases"/>
    <property type="match status" value="1"/>
</dbReference>
<comment type="catalytic activity">
    <reaction evidence="8 12">
        <text>GTP + H2O = GDP + phosphate + H(+)</text>
        <dbReference type="Rhea" id="RHEA:19669"/>
        <dbReference type="ChEBI" id="CHEBI:15377"/>
        <dbReference type="ChEBI" id="CHEBI:15378"/>
        <dbReference type="ChEBI" id="CHEBI:37565"/>
        <dbReference type="ChEBI" id="CHEBI:43474"/>
        <dbReference type="ChEBI" id="CHEBI:58189"/>
        <dbReference type="EC" id="3.6.5.n1"/>
    </reaction>
</comment>
<dbReference type="SUPFAM" id="SSF50447">
    <property type="entry name" value="Translation proteins"/>
    <property type="match status" value="1"/>
</dbReference>
<dbReference type="FunFam" id="3.30.70.2570:FF:000001">
    <property type="entry name" value="Translation factor GUF1, mitochondrial"/>
    <property type="match status" value="1"/>
</dbReference>
<dbReference type="PANTHER" id="PTHR43512:SF4">
    <property type="entry name" value="TRANSLATION FACTOR GUF1 HOMOLOG, CHLOROPLASTIC"/>
    <property type="match status" value="1"/>
</dbReference>
<dbReference type="InterPro" id="IPR000795">
    <property type="entry name" value="T_Tr_GTP-bd_dom"/>
</dbReference>
<dbReference type="Gene3D" id="3.30.70.870">
    <property type="entry name" value="Elongation Factor G (Translational Gtpase), domain 3"/>
    <property type="match status" value="1"/>
</dbReference>
<dbReference type="CDD" id="cd01890">
    <property type="entry name" value="LepA"/>
    <property type="match status" value="1"/>
</dbReference>
<dbReference type="EMBL" id="CP002164">
    <property type="protein sequence ID" value="ADL42300.1"/>
    <property type="molecule type" value="Genomic_DNA"/>
</dbReference>
<dbReference type="InterPro" id="IPR031157">
    <property type="entry name" value="G_TR_CS"/>
</dbReference>
<evidence type="ECO:0000256" key="1">
    <source>
        <dbReference type="ARBA" id="ARBA00005454"/>
    </source>
</evidence>
<dbReference type="Gene3D" id="2.40.30.10">
    <property type="entry name" value="Translation factors"/>
    <property type="match status" value="1"/>
</dbReference>
<dbReference type="Gene3D" id="3.30.70.240">
    <property type="match status" value="1"/>
</dbReference>
<comment type="subcellular location">
    <subcellularLocation>
        <location evidence="12">Cell membrane</location>
        <topology evidence="12">Peripheral membrane protein</topology>
        <orientation evidence="12">Cytoplasmic side</orientation>
    </subcellularLocation>
</comment>
<dbReference type="SUPFAM" id="SSF52540">
    <property type="entry name" value="P-loop containing nucleoside triphosphate hydrolases"/>
    <property type="match status" value="1"/>
</dbReference>
<evidence type="ECO:0000313" key="15">
    <source>
        <dbReference type="Proteomes" id="UP000000347"/>
    </source>
</evidence>
<keyword evidence="3 12" id="KW-0547">Nucleotide-binding</keyword>
<dbReference type="InterPro" id="IPR009000">
    <property type="entry name" value="Transl_B-barrel_sf"/>
</dbReference>
<dbReference type="FunFam" id="3.30.70.870:FF:000004">
    <property type="entry name" value="Translation factor GUF1, mitochondrial"/>
    <property type="match status" value="1"/>
</dbReference>
<dbReference type="InterPro" id="IPR006297">
    <property type="entry name" value="EF-4"/>
</dbReference>
<keyword evidence="2 12" id="KW-1003">Cell membrane</keyword>
<comment type="function">
    <text evidence="9 12">Required for accurate and efficient protein synthesis under certain stress conditions. May act as a fidelity factor of the translation reaction, by catalyzing a one-codon backward translocation of tRNAs on improperly translocated ribosomes. Back-translocation proceeds from a post-translocation (POST) complex to a pre-translocation (PRE) complex, thus giving elongation factor G a second chance to translocate the tRNAs correctly. Binds to ribosomes in a GTP-dependent manner.</text>
</comment>
<dbReference type="PANTHER" id="PTHR43512">
    <property type="entry name" value="TRANSLATION FACTOR GUF1-RELATED"/>
    <property type="match status" value="1"/>
</dbReference>
<dbReference type="NCBIfam" id="TIGR01393">
    <property type="entry name" value="lepA"/>
    <property type="match status" value="1"/>
</dbReference>
<proteinExistence type="inferred from homology"/>
<dbReference type="GO" id="GO:0043022">
    <property type="term" value="F:ribosome binding"/>
    <property type="evidence" value="ECO:0007669"/>
    <property type="project" value="UniProtKB-UniRule"/>
</dbReference>
<dbReference type="InterPro" id="IPR027417">
    <property type="entry name" value="P-loop_NTPase"/>
</dbReference>
<dbReference type="GO" id="GO:0003924">
    <property type="term" value="F:GTPase activity"/>
    <property type="evidence" value="ECO:0007669"/>
    <property type="project" value="UniProtKB-UniRule"/>
</dbReference>
<dbReference type="HAMAP" id="MF_00071">
    <property type="entry name" value="LepA"/>
    <property type="match status" value="1"/>
</dbReference>
<dbReference type="GO" id="GO:0005525">
    <property type="term" value="F:GTP binding"/>
    <property type="evidence" value="ECO:0007669"/>
    <property type="project" value="UniProtKB-UniRule"/>
</dbReference>
<dbReference type="AlphaFoldDB" id="D9TJW8"/>
<dbReference type="InterPro" id="IPR000640">
    <property type="entry name" value="EFG_V-like"/>
</dbReference>
<keyword evidence="4 12" id="KW-0378">Hydrolase</keyword>
<dbReference type="CDD" id="cd03709">
    <property type="entry name" value="lepA_C"/>
    <property type="match status" value="1"/>
</dbReference>
<evidence type="ECO:0000256" key="9">
    <source>
        <dbReference type="ARBA" id="ARBA00057626"/>
    </source>
</evidence>
<evidence type="ECO:0000256" key="2">
    <source>
        <dbReference type="ARBA" id="ARBA00022475"/>
    </source>
</evidence>
<dbReference type="Gene3D" id="3.30.70.2570">
    <property type="entry name" value="Elongation factor 4, C-terminal domain"/>
    <property type="match status" value="1"/>
</dbReference>
<evidence type="ECO:0000256" key="10">
    <source>
        <dbReference type="ARBA" id="ARBA00061052"/>
    </source>
</evidence>
<keyword evidence="7 12" id="KW-0472">Membrane</keyword>
<evidence type="ECO:0000256" key="7">
    <source>
        <dbReference type="ARBA" id="ARBA00023136"/>
    </source>
</evidence>
<dbReference type="InterPro" id="IPR038363">
    <property type="entry name" value="LepA_C_sf"/>
</dbReference>
<dbReference type="InterPro" id="IPR035647">
    <property type="entry name" value="EFG_III/V"/>
</dbReference>
<dbReference type="GO" id="GO:0003746">
    <property type="term" value="F:translation elongation factor activity"/>
    <property type="evidence" value="ECO:0007669"/>
    <property type="project" value="UniProtKB-UniRule"/>
</dbReference>
<dbReference type="InterPro" id="IPR005225">
    <property type="entry name" value="Small_GTP-bd"/>
</dbReference>
<evidence type="ECO:0000256" key="5">
    <source>
        <dbReference type="ARBA" id="ARBA00022917"/>
    </source>
</evidence>
<name>D9TJW8_CALOO</name>
<dbReference type="PRINTS" id="PR00315">
    <property type="entry name" value="ELONGATNFCT"/>
</dbReference>
<organism evidence="14 15">
    <name type="scientific">Caldicellulosiruptor obsidiansis (strain ATCC BAA-2073 / JCM 16842 / OB47)</name>
    <dbReference type="NCBI Taxonomy" id="608506"/>
    <lineage>
        <taxon>Bacteria</taxon>
        <taxon>Bacillati</taxon>
        <taxon>Bacillota</taxon>
        <taxon>Bacillota incertae sedis</taxon>
        <taxon>Caldicellulosiruptorales</taxon>
        <taxon>Caldicellulosiruptoraceae</taxon>
        <taxon>Caldicellulosiruptor</taxon>
    </lineage>
</organism>
<dbReference type="InterPro" id="IPR004161">
    <property type="entry name" value="EFTu-like_2"/>
</dbReference>
<evidence type="ECO:0000259" key="13">
    <source>
        <dbReference type="PROSITE" id="PS51722"/>
    </source>
</evidence>
<evidence type="ECO:0000313" key="14">
    <source>
        <dbReference type="EMBL" id="ADL42300.1"/>
    </source>
</evidence>
<sequence>MERRQERIRNFCIIAHIDHGKSTLADRIIELTGALTEREMQDQVLDTMDIERERGITIKAQAVRLNYKAKDGKEYIFHLIDTPGHVDFTYEVSRSLAACEGAILVVDATQGIEAQTLANVYLALEHNLEIIPVINKIDLPSARPEEVKKEIEDVIGLDASDAPLISAKMGINIEEVLERIVKDIPPPKGDDTKPLKALIFDSLYDNYKGVLAYVRVFDGVVKPNMTIKMMSTGAQFTVTEVGYFKPGMLIPCDELRAGDVGYIAASIKTVRDTRVGDTITDANNPADEPLPGFRRLNPMVFCGIYPTGDTKYEELKEALEKLQLNDAALFFEPESSAALGFGFRCGFLGLLHMEIVQERLEREYDLNIITTAPSVVFKVTKTDGEVLYIDNPTKLPPPNEIAKMEEPMVKATIMVPNEFVGSVMELCQERRGIFKDMSYIETTRVILTYEMPLMEIVYDFFDALKSRSKGYASFDYEFIGYAESKLVKLDIMIKGEVVDALSFIVHKDKAYQRARRIVEKLKEEIPRHLFEIPIQACIGSKVIARETVKALRKDVLAKCYGGDVTRKKKLLEKQKEGKKRMKQVGEVEIPQEAFMAVLKLED</sequence>
<evidence type="ECO:0000256" key="12">
    <source>
        <dbReference type="HAMAP-Rule" id="MF_00071"/>
    </source>
</evidence>
<dbReference type="SUPFAM" id="SSF54980">
    <property type="entry name" value="EF-G C-terminal domain-like"/>
    <property type="match status" value="2"/>
</dbReference>
<dbReference type="OrthoDB" id="9801591at2"/>
<dbReference type="CDD" id="cd16260">
    <property type="entry name" value="EF4_III"/>
    <property type="match status" value="1"/>
</dbReference>
<dbReference type="eggNOG" id="COG0481">
    <property type="taxonomic scope" value="Bacteria"/>
</dbReference>
<dbReference type="Proteomes" id="UP000000347">
    <property type="component" value="Chromosome"/>
</dbReference>
<dbReference type="HOGENOM" id="CLU_009995_3_3_9"/>
<dbReference type="KEGG" id="cob:COB47_0999"/>